<comment type="caution">
    <text evidence="2">The sequence shown here is derived from an EMBL/GenBank/DDBJ whole genome shotgun (WGS) entry which is preliminary data.</text>
</comment>
<protein>
    <recommendedName>
        <fullName evidence="1">Glycosyl hydrolase family 13 catalytic domain-containing protein</fullName>
    </recommendedName>
</protein>
<feature type="domain" description="Glycosyl hydrolase family 13 catalytic" evidence="1">
    <location>
        <begin position="39"/>
        <end position="498"/>
    </location>
</feature>
<dbReference type="InterPro" id="IPR017853">
    <property type="entry name" value="GH"/>
</dbReference>
<keyword evidence="3" id="KW-1185">Reference proteome</keyword>
<reference evidence="3" key="1">
    <citation type="journal article" date="2019" name="Int. J. Syst. Evol. Microbiol.">
        <title>The Global Catalogue of Microorganisms (GCM) 10K type strain sequencing project: providing services to taxonomists for standard genome sequencing and annotation.</title>
        <authorList>
            <consortium name="The Broad Institute Genomics Platform"/>
            <consortium name="The Broad Institute Genome Sequencing Center for Infectious Disease"/>
            <person name="Wu L."/>
            <person name="Ma J."/>
        </authorList>
    </citation>
    <scope>NUCLEOTIDE SEQUENCE [LARGE SCALE GENOMIC DNA]</scope>
    <source>
        <strain evidence="3">JCM 18326</strain>
    </source>
</reference>
<accession>A0ABP9DNA0</accession>
<dbReference type="EMBL" id="BAABJX010000059">
    <property type="protein sequence ID" value="GAA4848872.1"/>
    <property type="molecule type" value="Genomic_DNA"/>
</dbReference>
<evidence type="ECO:0000259" key="1">
    <source>
        <dbReference type="SMART" id="SM00642"/>
    </source>
</evidence>
<evidence type="ECO:0000313" key="2">
    <source>
        <dbReference type="EMBL" id="GAA4848872.1"/>
    </source>
</evidence>
<dbReference type="PANTHER" id="PTHR10357:SF209">
    <property type="entry name" value="PERIPLASMIC ALPHA-AMYLASE"/>
    <property type="match status" value="1"/>
</dbReference>
<organism evidence="2 3">
    <name type="scientific">Algivirga pacifica</name>
    <dbReference type="NCBI Taxonomy" id="1162670"/>
    <lineage>
        <taxon>Bacteria</taxon>
        <taxon>Pseudomonadati</taxon>
        <taxon>Bacteroidota</taxon>
        <taxon>Cytophagia</taxon>
        <taxon>Cytophagales</taxon>
        <taxon>Flammeovirgaceae</taxon>
        <taxon>Algivirga</taxon>
    </lineage>
</organism>
<proteinExistence type="predicted"/>
<dbReference type="SUPFAM" id="SSF51445">
    <property type="entry name" value="(Trans)glycosidases"/>
    <property type="match status" value="1"/>
</dbReference>
<dbReference type="SMART" id="SM00642">
    <property type="entry name" value="Aamy"/>
    <property type="match status" value="1"/>
</dbReference>
<evidence type="ECO:0000313" key="3">
    <source>
        <dbReference type="Proteomes" id="UP001500298"/>
    </source>
</evidence>
<dbReference type="PANTHER" id="PTHR10357">
    <property type="entry name" value="ALPHA-AMYLASE FAMILY MEMBER"/>
    <property type="match status" value="1"/>
</dbReference>
<name>A0ABP9DNA0_9BACT</name>
<dbReference type="RefSeq" id="WP_345374560.1">
    <property type="nucleotide sequence ID" value="NZ_BAABJX010000059.1"/>
</dbReference>
<dbReference type="PROSITE" id="PS51257">
    <property type="entry name" value="PROKAR_LIPOPROTEIN"/>
    <property type="match status" value="1"/>
</dbReference>
<gene>
    <name evidence="2" type="ORF">GCM10023331_37040</name>
</gene>
<dbReference type="InterPro" id="IPR006047">
    <property type="entry name" value="GH13_cat_dom"/>
</dbReference>
<sequence>MKNEILYFLGILSFLLGGCSVQQEEERDVFSWDNATVYFVYVDRFFNGNINNDENYGRKNDYGSSLKNVATFHGGDIAGLTQKLEEGYFRDLGITALWITGVYEQIHGWVGGGDANDFPHYAYHGYYPMDFTSMDRNFGTIEEFRTFVDRAHEQGIRVIMDAGINHPGYQTLLDAVQYDFGGVDLTEAEAVEHIGGLTNSKEEKQHYQIYRYLQHFDSAKSASWNQWWGYDWVRTPEEVDKDLLTESIFGLADFRTESREKVGLPPLLLNKWSMEQGEDFMPWVNPSALKYRQNADYSQSDYVIKWLAAWVEEFGIDGFRCDVVENVDDFRWLQLKEECDLALNRWRLKNASKEASQWTEDFWMTGDIWDADIRYYSNYANLGFSSIVNFTFPKDGNLDAIGQLWQYYADSLNTNPNWSTLSFLNNTYKRDTDFSKIEEAAVALLLAPGAVQIFYGDEVTRPEMKTAATDPTHGYRSDFVWRQNEDVLAHWQKLGKFRKKHLAVGAGKQEMIAPNTYRRTYQKRTISDTVLIKIKCEEVEIMEVAEAFADGTLLRNAYTGELVEVKDGVARFNTKNEILLIERAAAH</sequence>
<dbReference type="Gene3D" id="3.20.20.80">
    <property type="entry name" value="Glycosidases"/>
    <property type="match status" value="2"/>
</dbReference>
<dbReference type="Pfam" id="PF00128">
    <property type="entry name" value="Alpha-amylase"/>
    <property type="match status" value="1"/>
</dbReference>
<dbReference type="Proteomes" id="UP001500298">
    <property type="component" value="Unassembled WGS sequence"/>
</dbReference>